<evidence type="ECO:0000256" key="7">
    <source>
        <dbReference type="ARBA" id="ARBA00023136"/>
    </source>
</evidence>
<dbReference type="InterPro" id="IPR026033">
    <property type="entry name" value="Azg-like_bact_archaea"/>
</dbReference>
<keyword evidence="3 8" id="KW-0813">Transport</keyword>
<evidence type="ECO:0000256" key="9">
    <source>
        <dbReference type="SAM" id="Phobius"/>
    </source>
</evidence>
<feature type="transmembrane region" description="Helical" evidence="9">
    <location>
        <begin position="98"/>
        <end position="122"/>
    </location>
</feature>
<reference evidence="10 11" key="1">
    <citation type="submission" date="2020-08" db="EMBL/GenBank/DDBJ databases">
        <title>Genomic Encyclopedia of Type Strains, Phase IV (KMG-IV): sequencing the most valuable type-strain genomes for metagenomic binning, comparative biology and taxonomic classification.</title>
        <authorList>
            <person name="Goeker M."/>
        </authorList>
    </citation>
    <scope>NUCLEOTIDE SEQUENCE [LARGE SCALE GENOMIC DNA]</scope>
    <source>
        <strain evidence="10 11">DSM 19163</strain>
    </source>
</reference>
<name>A0A9Q2CYM8_9STAP</name>
<dbReference type="PANTHER" id="PTHR43337">
    <property type="entry name" value="XANTHINE/URACIL PERMEASE C887.17-RELATED"/>
    <property type="match status" value="1"/>
</dbReference>
<comment type="caution">
    <text evidence="10">The sequence shown here is derived from an EMBL/GenBank/DDBJ whole genome shotgun (WGS) entry which is preliminary data.</text>
</comment>
<keyword evidence="6 8" id="KW-1133">Transmembrane helix</keyword>
<evidence type="ECO:0000313" key="10">
    <source>
        <dbReference type="EMBL" id="MBB5175621.1"/>
    </source>
</evidence>
<comment type="subcellular location">
    <subcellularLocation>
        <location evidence="1 8">Cell membrane</location>
        <topology evidence="1 8">Multi-pass membrane protein</topology>
    </subcellularLocation>
</comment>
<keyword evidence="5 8" id="KW-0812">Transmembrane</keyword>
<feature type="transmembrane region" description="Helical" evidence="9">
    <location>
        <begin position="414"/>
        <end position="431"/>
    </location>
</feature>
<dbReference type="PIRSF" id="PIRSF005353">
    <property type="entry name" value="PbuG"/>
    <property type="match status" value="1"/>
</dbReference>
<feature type="transmembrane region" description="Helical" evidence="9">
    <location>
        <begin position="375"/>
        <end position="402"/>
    </location>
</feature>
<keyword evidence="4 8" id="KW-1003">Cell membrane</keyword>
<dbReference type="InterPro" id="IPR045018">
    <property type="entry name" value="Azg-like"/>
</dbReference>
<feature type="transmembrane region" description="Helical" evidence="9">
    <location>
        <begin position="170"/>
        <end position="189"/>
    </location>
</feature>
<dbReference type="EMBL" id="JACHHF010000002">
    <property type="protein sequence ID" value="MBB5175621.1"/>
    <property type="molecule type" value="Genomic_DNA"/>
</dbReference>
<dbReference type="Pfam" id="PF00860">
    <property type="entry name" value="Xan_ur_permease"/>
    <property type="match status" value="1"/>
</dbReference>
<protein>
    <submittedName>
        <fullName evidence="10">AGZA family xanthine/uracil permease-like MFS transporter</fullName>
    </submittedName>
</protein>
<dbReference type="GO" id="GO:0005886">
    <property type="term" value="C:plasma membrane"/>
    <property type="evidence" value="ECO:0007669"/>
    <property type="project" value="UniProtKB-SubCell"/>
</dbReference>
<evidence type="ECO:0000256" key="8">
    <source>
        <dbReference type="PIRNR" id="PIRNR005353"/>
    </source>
</evidence>
<dbReference type="GO" id="GO:0005345">
    <property type="term" value="F:purine nucleobase transmembrane transporter activity"/>
    <property type="evidence" value="ECO:0007669"/>
    <property type="project" value="TreeGrafter"/>
</dbReference>
<keyword evidence="7 8" id="KW-0472">Membrane</keyword>
<feature type="transmembrane region" description="Helical" evidence="9">
    <location>
        <begin position="54"/>
        <end position="78"/>
    </location>
</feature>
<evidence type="ECO:0000313" key="11">
    <source>
        <dbReference type="Proteomes" id="UP000579136"/>
    </source>
</evidence>
<dbReference type="PANTHER" id="PTHR43337:SF1">
    <property type="entry name" value="XANTHINE_URACIL PERMEASE C887.17-RELATED"/>
    <property type="match status" value="1"/>
</dbReference>
<evidence type="ECO:0000256" key="1">
    <source>
        <dbReference type="ARBA" id="ARBA00004651"/>
    </source>
</evidence>
<proteinExistence type="inferred from homology"/>
<feature type="transmembrane region" description="Helical" evidence="9">
    <location>
        <begin position="196"/>
        <end position="216"/>
    </location>
</feature>
<dbReference type="AlphaFoldDB" id="A0A9Q2CYM8"/>
<feature type="transmembrane region" description="Helical" evidence="9">
    <location>
        <begin position="236"/>
        <end position="255"/>
    </location>
</feature>
<gene>
    <name evidence="10" type="ORF">HNQ45_000491</name>
</gene>
<evidence type="ECO:0000256" key="3">
    <source>
        <dbReference type="ARBA" id="ARBA00022448"/>
    </source>
</evidence>
<feature type="transmembrane region" description="Helical" evidence="9">
    <location>
        <begin position="23"/>
        <end position="47"/>
    </location>
</feature>
<dbReference type="InterPro" id="IPR006043">
    <property type="entry name" value="NCS2"/>
</dbReference>
<organism evidence="10 11">
    <name type="scientific">Nosocomiicoccus ampullae</name>
    <dbReference type="NCBI Taxonomy" id="489910"/>
    <lineage>
        <taxon>Bacteria</taxon>
        <taxon>Bacillati</taxon>
        <taxon>Bacillota</taxon>
        <taxon>Bacilli</taxon>
        <taxon>Bacillales</taxon>
        <taxon>Staphylococcaceae</taxon>
        <taxon>Nosocomiicoccus</taxon>
    </lineage>
</organism>
<evidence type="ECO:0000256" key="5">
    <source>
        <dbReference type="ARBA" id="ARBA00022692"/>
    </source>
</evidence>
<evidence type="ECO:0000256" key="4">
    <source>
        <dbReference type="ARBA" id="ARBA00022475"/>
    </source>
</evidence>
<comment type="similarity">
    <text evidence="2 8">Belongs to the nucleobase:cation symporter-2 (NCS2) (TC 2.A.40) family. Azg-like subfamily.</text>
</comment>
<dbReference type="Proteomes" id="UP000579136">
    <property type="component" value="Unassembled WGS sequence"/>
</dbReference>
<feature type="transmembrane region" description="Helical" evidence="9">
    <location>
        <begin position="134"/>
        <end position="158"/>
    </location>
</feature>
<feature type="transmembrane region" description="Helical" evidence="9">
    <location>
        <begin position="344"/>
        <end position="363"/>
    </location>
</feature>
<keyword evidence="11" id="KW-1185">Reference proteome</keyword>
<feature type="transmembrane region" description="Helical" evidence="9">
    <location>
        <begin position="319"/>
        <end position="338"/>
    </location>
</feature>
<sequence>MGDRTMNDFFKLSARGTDVKTEVIAGFTTFLTMAYIVIVNPAILSAAGVPFNQVFIATVISAVVGTLIMALWANYPIAIAPGMGMNAYFVSVVFSEGVTYQAVLGTVFFAGVIFLLLTFTSLRETLIRSIPTPLKVGVASGIGLFIASLGLKMSGIIVPDEETFVTFGDITSPVTLLTVFGVLLSLILVTREVKGALFIGMLVTAVIGYVTGLLYIDNGFVSTPPSPVFFDLDLSSVFSQSLYSVVFAFLLVTLFDTTGTMIGVAEQAGLMKDGELPGAKRALMADAVATTVGATFGSTPSSAYVESSSGVQVGGRTGLTTLVVAVLFMLTLFFSPIIESISALSAITAPALIIVGSFMMSGLSKVNWSRFDDAFPTFIIILSMPFTSSIATGIALGFITYPLLKLVVGRGKEVHPLIYVFAVLFIIQIGFL</sequence>
<evidence type="ECO:0000256" key="2">
    <source>
        <dbReference type="ARBA" id="ARBA00005697"/>
    </source>
</evidence>
<evidence type="ECO:0000256" key="6">
    <source>
        <dbReference type="ARBA" id="ARBA00022989"/>
    </source>
</evidence>
<accession>A0A9Q2CYM8</accession>